<dbReference type="FunFam" id="3.30.420.40:FF:000153">
    <property type="entry name" value="Putative fructokinase"/>
    <property type="match status" value="1"/>
</dbReference>
<dbReference type="CDD" id="cd24067">
    <property type="entry name" value="ASKHA_NBD_ROK_BsFRK-like"/>
    <property type="match status" value="1"/>
</dbReference>
<dbReference type="PANTHER" id="PTHR42742">
    <property type="entry name" value="TRANSCRIPTIONAL REPRESSOR MPRA"/>
    <property type="match status" value="1"/>
</dbReference>
<dbReference type="InterPro" id="IPR049874">
    <property type="entry name" value="ROK_cs"/>
</dbReference>
<keyword evidence="5" id="KW-0547">Nucleotide-binding</keyword>
<dbReference type="PROSITE" id="PS01125">
    <property type="entry name" value="ROK"/>
    <property type="match status" value="1"/>
</dbReference>
<keyword evidence="10" id="KW-0119">Carbohydrate metabolism</keyword>
<evidence type="ECO:0000256" key="10">
    <source>
        <dbReference type="ARBA" id="ARBA00023277"/>
    </source>
</evidence>
<comment type="caution">
    <text evidence="13">The sequence shown here is derived from an EMBL/GenBank/DDBJ whole genome shotgun (WGS) entry which is preliminary data.</text>
</comment>
<evidence type="ECO:0000256" key="3">
    <source>
        <dbReference type="ARBA" id="ARBA00022679"/>
    </source>
</evidence>
<sequence>MLAGIEAGGTKFNCIIAENPEQVIAEKRIATTDPEDTIQEVSKFFRRSMQQADIELQSIGIGSFGPLDLDPTSPTYGAITSTPKLPWQNFNIKQAIESALDIPAVLDTDVNAAALGEYMWGAGKGKHTVLYLTIGTGIGGGIIIQGEPLHGMLHPEMGHIYLPISSGEKAFQGICPYHSNCFEGLASGPALQAQWGVKAEKLAENHPAWIQEAYTIAQALCNYICILSPQIIILGGGVMQQKQLFPLIRSQVQKLLNGYIQVPSIIEEIDSYIVPPRLGSRAGVLGAIGLAQMVNR</sequence>
<dbReference type="InterPro" id="IPR043129">
    <property type="entry name" value="ATPase_NBD"/>
</dbReference>
<comment type="catalytic activity">
    <reaction evidence="12">
        <text>D-fructose + ATP = D-fructose 6-phosphate + ADP + H(+)</text>
        <dbReference type="Rhea" id="RHEA:16125"/>
        <dbReference type="ChEBI" id="CHEBI:15378"/>
        <dbReference type="ChEBI" id="CHEBI:30616"/>
        <dbReference type="ChEBI" id="CHEBI:37721"/>
        <dbReference type="ChEBI" id="CHEBI:61527"/>
        <dbReference type="ChEBI" id="CHEBI:456216"/>
        <dbReference type="EC" id="2.7.1.4"/>
    </reaction>
</comment>
<dbReference type="FunFam" id="3.30.420.40:FF:000136">
    <property type="entry name" value="Putative fructokinase"/>
    <property type="match status" value="1"/>
</dbReference>
<keyword evidence="6 13" id="KW-0418">Kinase</keyword>
<organism evidence="13 14">
    <name type="scientific">Anaerolinea thermophila</name>
    <dbReference type="NCBI Taxonomy" id="167964"/>
    <lineage>
        <taxon>Bacteria</taxon>
        <taxon>Bacillati</taxon>
        <taxon>Chloroflexota</taxon>
        <taxon>Anaerolineae</taxon>
        <taxon>Anaerolineales</taxon>
        <taxon>Anaerolineaceae</taxon>
        <taxon>Anaerolinea</taxon>
    </lineage>
</organism>
<dbReference type="PANTHER" id="PTHR42742:SF3">
    <property type="entry name" value="FRUCTOKINASE"/>
    <property type="match status" value="1"/>
</dbReference>
<evidence type="ECO:0000256" key="6">
    <source>
        <dbReference type="ARBA" id="ARBA00022777"/>
    </source>
</evidence>
<dbReference type="InterPro" id="IPR051804">
    <property type="entry name" value="Carb_Metab_Reg_Kinase/Isom"/>
</dbReference>
<evidence type="ECO:0000313" key="14">
    <source>
        <dbReference type="Proteomes" id="UP000064249"/>
    </source>
</evidence>
<evidence type="ECO:0000256" key="2">
    <source>
        <dbReference type="ARBA" id="ARBA00006479"/>
    </source>
</evidence>
<evidence type="ECO:0000256" key="4">
    <source>
        <dbReference type="ARBA" id="ARBA00022723"/>
    </source>
</evidence>
<evidence type="ECO:0000256" key="12">
    <source>
        <dbReference type="ARBA" id="ARBA00048451"/>
    </source>
</evidence>
<evidence type="ECO:0000256" key="5">
    <source>
        <dbReference type="ARBA" id="ARBA00022741"/>
    </source>
</evidence>
<name>A0A117LH84_9CHLR</name>
<dbReference type="AlphaFoldDB" id="A0A117LH84"/>
<comment type="similarity">
    <text evidence="2">Belongs to the ROK (NagC/XylR) family.</text>
</comment>
<dbReference type="EMBL" id="LGFU01000001">
    <property type="protein sequence ID" value="KUK47080.1"/>
    <property type="molecule type" value="Genomic_DNA"/>
</dbReference>
<keyword evidence="8" id="KW-0067">ATP-binding</keyword>
<accession>A0A117LH84</accession>
<proteinExistence type="inferred from homology"/>
<dbReference type="InterPro" id="IPR000600">
    <property type="entry name" value="ROK"/>
</dbReference>
<protein>
    <recommendedName>
        <fullName evidence="11">fructokinase</fullName>
        <ecNumber evidence="11">2.7.1.4</ecNumber>
    </recommendedName>
</protein>
<keyword evidence="9" id="KW-0460">Magnesium</keyword>
<dbReference type="GO" id="GO:0008865">
    <property type="term" value="F:fructokinase activity"/>
    <property type="evidence" value="ECO:0007669"/>
    <property type="project" value="UniProtKB-EC"/>
</dbReference>
<dbReference type="GO" id="GO:0005524">
    <property type="term" value="F:ATP binding"/>
    <property type="evidence" value="ECO:0007669"/>
    <property type="project" value="UniProtKB-KW"/>
</dbReference>
<evidence type="ECO:0000256" key="9">
    <source>
        <dbReference type="ARBA" id="ARBA00022842"/>
    </source>
</evidence>
<gene>
    <name evidence="13" type="ORF">XD73_0026</name>
</gene>
<evidence type="ECO:0000256" key="7">
    <source>
        <dbReference type="ARBA" id="ARBA00022833"/>
    </source>
</evidence>
<comment type="cofactor">
    <cofactor evidence="1">
        <name>Mg(2+)</name>
        <dbReference type="ChEBI" id="CHEBI:18420"/>
    </cofactor>
</comment>
<dbReference type="SUPFAM" id="SSF53067">
    <property type="entry name" value="Actin-like ATPase domain"/>
    <property type="match status" value="1"/>
</dbReference>
<keyword evidence="7" id="KW-0862">Zinc</keyword>
<evidence type="ECO:0000256" key="1">
    <source>
        <dbReference type="ARBA" id="ARBA00001946"/>
    </source>
</evidence>
<dbReference type="EC" id="2.7.1.4" evidence="11"/>
<dbReference type="Proteomes" id="UP000064249">
    <property type="component" value="Unassembled WGS sequence"/>
</dbReference>
<keyword evidence="4" id="KW-0479">Metal-binding</keyword>
<keyword evidence="3" id="KW-0808">Transferase</keyword>
<evidence type="ECO:0000313" key="13">
    <source>
        <dbReference type="EMBL" id="KUK47080.1"/>
    </source>
</evidence>
<dbReference type="PATRIC" id="fig|167964.4.peg.317"/>
<reference evidence="13 14" key="1">
    <citation type="journal article" date="2015" name="MBio">
        <title>Genome-Resolved Metagenomic Analysis Reveals Roles for Candidate Phyla and Other Microbial Community Members in Biogeochemical Transformations in Oil Reservoirs.</title>
        <authorList>
            <person name="Hu P."/>
            <person name="Tom L."/>
            <person name="Singh A."/>
            <person name="Thomas B.C."/>
            <person name="Baker B.J."/>
            <person name="Piceno Y.M."/>
            <person name="Andersen G.L."/>
            <person name="Banfield J.F."/>
        </authorList>
    </citation>
    <scope>NUCLEOTIDE SEQUENCE [LARGE SCALE GENOMIC DNA]</scope>
    <source>
        <strain evidence="13">46_16</strain>
    </source>
</reference>
<dbReference type="Gene3D" id="3.30.420.40">
    <property type="match status" value="2"/>
</dbReference>
<evidence type="ECO:0000256" key="11">
    <source>
        <dbReference type="ARBA" id="ARBA00038887"/>
    </source>
</evidence>
<evidence type="ECO:0000256" key="8">
    <source>
        <dbReference type="ARBA" id="ARBA00022840"/>
    </source>
</evidence>
<dbReference type="GO" id="GO:0046872">
    <property type="term" value="F:metal ion binding"/>
    <property type="evidence" value="ECO:0007669"/>
    <property type="project" value="UniProtKB-KW"/>
</dbReference>
<dbReference type="Pfam" id="PF00480">
    <property type="entry name" value="ROK"/>
    <property type="match status" value="1"/>
</dbReference>